<name>A0AAD3CPA9_9STRA</name>
<keyword evidence="2" id="KW-0472">Membrane</keyword>
<feature type="compositionally biased region" description="Basic and acidic residues" evidence="1">
    <location>
        <begin position="218"/>
        <end position="228"/>
    </location>
</feature>
<accession>A0AAD3CPA9</accession>
<keyword evidence="4" id="KW-1185">Reference proteome</keyword>
<evidence type="ECO:0000256" key="2">
    <source>
        <dbReference type="SAM" id="Phobius"/>
    </source>
</evidence>
<dbReference type="Proteomes" id="UP001054902">
    <property type="component" value="Unassembled WGS sequence"/>
</dbReference>
<organism evidence="3 4">
    <name type="scientific">Chaetoceros tenuissimus</name>
    <dbReference type="NCBI Taxonomy" id="426638"/>
    <lineage>
        <taxon>Eukaryota</taxon>
        <taxon>Sar</taxon>
        <taxon>Stramenopiles</taxon>
        <taxon>Ochrophyta</taxon>
        <taxon>Bacillariophyta</taxon>
        <taxon>Coscinodiscophyceae</taxon>
        <taxon>Chaetocerotophycidae</taxon>
        <taxon>Chaetocerotales</taxon>
        <taxon>Chaetocerotaceae</taxon>
        <taxon>Chaetoceros</taxon>
    </lineage>
</organism>
<reference evidence="3 4" key="1">
    <citation type="journal article" date="2021" name="Sci. Rep.">
        <title>The genome of the diatom Chaetoceros tenuissimus carries an ancient integrated fragment of an extant virus.</title>
        <authorList>
            <person name="Hongo Y."/>
            <person name="Kimura K."/>
            <person name="Takaki Y."/>
            <person name="Yoshida Y."/>
            <person name="Baba S."/>
            <person name="Kobayashi G."/>
            <person name="Nagasaki K."/>
            <person name="Hano T."/>
            <person name="Tomaru Y."/>
        </authorList>
    </citation>
    <scope>NUCLEOTIDE SEQUENCE [LARGE SCALE GENOMIC DNA]</scope>
    <source>
        <strain evidence="3 4">NIES-3715</strain>
    </source>
</reference>
<feature type="region of interest" description="Disordered" evidence="1">
    <location>
        <begin position="202"/>
        <end position="228"/>
    </location>
</feature>
<sequence>MAFPWGGSMSHSQLAAKFGWPSVIISMILFPFLIVWSKLLAFPIWIECFFKSGPFYAIRNVLNYPGNEDVMRQKVYEAPTSAARFPSGWNCHVDVEGGKFFEAFWGILQVLDVDVTADRYIVSPNWKTWLLVSNVFVEFPKPPVFQNRVRFYFPLKGPNMINPFAWVTLMFGISGITWFGKYSFVPFKEQNGVVTTSKMFPEDEDPSNILPDGSLKYETNEEYKPPVV</sequence>
<evidence type="ECO:0000256" key="1">
    <source>
        <dbReference type="SAM" id="MobiDB-lite"/>
    </source>
</evidence>
<dbReference type="AlphaFoldDB" id="A0AAD3CPA9"/>
<dbReference type="EMBL" id="BLLK01000038">
    <property type="protein sequence ID" value="GFH49658.1"/>
    <property type="molecule type" value="Genomic_DNA"/>
</dbReference>
<keyword evidence="2" id="KW-0812">Transmembrane</keyword>
<evidence type="ECO:0000313" key="4">
    <source>
        <dbReference type="Proteomes" id="UP001054902"/>
    </source>
</evidence>
<feature type="transmembrane region" description="Helical" evidence="2">
    <location>
        <begin position="160"/>
        <end position="179"/>
    </location>
</feature>
<proteinExistence type="predicted"/>
<evidence type="ECO:0000313" key="3">
    <source>
        <dbReference type="EMBL" id="GFH49658.1"/>
    </source>
</evidence>
<keyword evidence="2" id="KW-1133">Transmembrane helix</keyword>
<feature type="transmembrane region" description="Helical" evidence="2">
    <location>
        <begin position="20"/>
        <end position="41"/>
    </location>
</feature>
<comment type="caution">
    <text evidence="3">The sequence shown here is derived from an EMBL/GenBank/DDBJ whole genome shotgun (WGS) entry which is preliminary data.</text>
</comment>
<protein>
    <submittedName>
        <fullName evidence="3">Uncharacterized protein</fullName>
    </submittedName>
</protein>
<gene>
    <name evidence="3" type="ORF">CTEN210_06134</name>
</gene>